<dbReference type="InterPro" id="IPR036188">
    <property type="entry name" value="FAD/NAD-bd_sf"/>
</dbReference>
<reference evidence="6" key="1">
    <citation type="submission" date="2021-03" db="EMBL/GenBank/DDBJ databases">
        <title>Leucobacter chromiisoli sp. nov., isolated from chromium-containing soil of chemical plant.</title>
        <authorList>
            <person name="Xu Z."/>
        </authorList>
    </citation>
    <scope>NUCLEOTIDE SEQUENCE</scope>
    <source>
        <strain evidence="6">A2</strain>
    </source>
</reference>
<dbReference type="PANTHER" id="PTHR43557:SF2">
    <property type="entry name" value="RIESKE DOMAIN-CONTAINING PROTEIN-RELATED"/>
    <property type="match status" value="1"/>
</dbReference>
<comment type="cofactor">
    <cofactor evidence="1">
        <name>FAD</name>
        <dbReference type="ChEBI" id="CHEBI:57692"/>
    </cofactor>
</comment>
<dbReference type="RefSeq" id="WP_208046872.1">
    <property type="nucleotide sequence ID" value="NZ_JAGDYL010000032.1"/>
</dbReference>
<evidence type="ECO:0000256" key="2">
    <source>
        <dbReference type="ARBA" id="ARBA00022630"/>
    </source>
</evidence>
<dbReference type="PRINTS" id="PR00469">
    <property type="entry name" value="PNDRDTASEII"/>
</dbReference>
<dbReference type="InterPro" id="IPR023753">
    <property type="entry name" value="FAD/NAD-binding_dom"/>
</dbReference>
<gene>
    <name evidence="6" type="ORF">J4H91_14000</name>
</gene>
<organism evidence="6 7">
    <name type="scientific">Leucobacter ruminantium</name>
    <dbReference type="NCBI Taxonomy" id="1289170"/>
    <lineage>
        <taxon>Bacteria</taxon>
        <taxon>Bacillati</taxon>
        <taxon>Actinomycetota</taxon>
        <taxon>Actinomycetes</taxon>
        <taxon>Micrococcales</taxon>
        <taxon>Microbacteriaceae</taxon>
        <taxon>Leucobacter</taxon>
    </lineage>
</organism>
<dbReference type="Pfam" id="PF07992">
    <property type="entry name" value="Pyr_redox_2"/>
    <property type="match status" value="1"/>
</dbReference>
<feature type="domain" description="FAD/NAD(P)-binding" evidence="5">
    <location>
        <begin position="8"/>
        <end position="303"/>
    </location>
</feature>
<dbReference type="SUPFAM" id="SSF55424">
    <property type="entry name" value="FAD/NAD-linked reductases, dimerisation (C-terminal) domain"/>
    <property type="match status" value="1"/>
</dbReference>
<name>A0A939LYF5_9MICO</name>
<evidence type="ECO:0000256" key="4">
    <source>
        <dbReference type="ARBA" id="ARBA00023002"/>
    </source>
</evidence>
<keyword evidence="4" id="KW-0560">Oxidoreductase</keyword>
<proteinExistence type="predicted"/>
<dbReference type="InterPro" id="IPR016156">
    <property type="entry name" value="FAD/NAD-linked_Rdtase_dimer_sf"/>
</dbReference>
<evidence type="ECO:0000256" key="1">
    <source>
        <dbReference type="ARBA" id="ARBA00001974"/>
    </source>
</evidence>
<evidence type="ECO:0000313" key="7">
    <source>
        <dbReference type="Proteomes" id="UP000664398"/>
    </source>
</evidence>
<dbReference type="GO" id="GO:0016651">
    <property type="term" value="F:oxidoreductase activity, acting on NAD(P)H"/>
    <property type="evidence" value="ECO:0007669"/>
    <property type="project" value="TreeGrafter"/>
</dbReference>
<dbReference type="EMBL" id="JAGDYL010000032">
    <property type="protein sequence ID" value="MBO1806416.1"/>
    <property type="molecule type" value="Genomic_DNA"/>
</dbReference>
<protein>
    <submittedName>
        <fullName evidence="6">FAD-dependent oxidoreductase</fullName>
    </submittedName>
</protein>
<dbReference type="PANTHER" id="PTHR43557">
    <property type="entry name" value="APOPTOSIS-INDUCING FACTOR 1"/>
    <property type="match status" value="1"/>
</dbReference>
<comment type="caution">
    <text evidence="6">The sequence shown here is derived from an EMBL/GenBank/DDBJ whole genome shotgun (WGS) entry which is preliminary data.</text>
</comment>
<dbReference type="Gene3D" id="3.50.50.60">
    <property type="entry name" value="FAD/NAD(P)-binding domain"/>
    <property type="match status" value="2"/>
</dbReference>
<evidence type="ECO:0000256" key="3">
    <source>
        <dbReference type="ARBA" id="ARBA00022827"/>
    </source>
</evidence>
<keyword evidence="3" id="KW-0274">FAD</keyword>
<dbReference type="GO" id="GO:0005737">
    <property type="term" value="C:cytoplasm"/>
    <property type="evidence" value="ECO:0007669"/>
    <property type="project" value="TreeGrafter"/>
</dbReference>
<dbReference type="AlphaFoldDB" id="A0A939LYF5"/>
<keyword evidence="7" id="KW-1185">Reference proteome</keyword>
<keyword evidence="2" id="KW-0285">Flavoprotein</keyword>
<evidence type="ECO:0000313" key="6">
    <source>
        <dbReference type="EMBL" id="MBO1806416.1"/>
    </source>
</evidence>
<accession>A0A939LYF5</accession>
<sequence length="385" mass="41326">MSQNEYGVVVVGASVAAEAFATRLRELDYEGEILVVDRDSRMPYERPPLSKLYLTSPATTEIDVEWHETVPVTIAEATDVDADASTLTLTMATSGSARKIKYDKLVIATGATPIRLPIEPEGVMRLRTAEDSERIREAAGEGQRVGIIGAGAIGAELATSLSTIGSQVVILDKADRPLERLLVGHLGADVSSWLQSIGIDCRWSADIVSIEGKPGAWSVMLGDGNRLDFDLLVSAVGARPATAWLENSGLLTDGQLLCDPSGHVLVGSERCENIFGIGDVVTRQLDNGDRLRTESWSAAAEHGIHLAEHVAGKEAGEAEVPYFWTDVAGRKIQVLGTLRRDGAIEVEFENPARGAILYKVTGTDGSEGWIGINAQPRIAMLRMAR</sequence>
<evidence type="ECO:0000259" key="5">
    <source>
        <dbReference type="Pfam" id="PF07992"/>
    </source>
</evidence>
<dbReference type="Proteomes" id="UP000664398">
    <property type="component" value="Unassembled WGS sequence"/>
</dbReference>
<dbReference type="InterPro" id="IPR050446">
    <property type="entry name" value="FAD-oxidoreductase/Apoptosis"/>
</dbReference>
<dbReference type="SUPFAM" id="SSF51905">
    <property type="entry name" value="FAD/NAD(P)-binding domain"/>
    <property type="match status" value="1"/>
</dbReference>
<dbReference type="PRINTS" id="PR00368">
    <property type="entry name" value="FADPNR"/>
</dbReference>